<gene>
    <name evidence="2" type="ORF">IAA84_11275</name>
</gene>
<accession>A0A9D1G1W9</accession>
<dbReference type="InterPro" id="IPR011437">
    <property type="entry name" value="DUF1540"/>
</dbReference>
<organism evidence="2 3">
    <name type="scientific">Candidatus Alectryocaccomicrobium excrementavium</name>
    <dbReference type="NCBI Taxonomy" id="2840668"/>
    <lineage>
        <taxon>Bacteria</taxon>
        <taxon>Bacillati</taxon>
        <taxon>Bacillota</taxon>
        <taxon>Clostridia</taxon>
        <taxon>Candidatus Alectryocaccomicrobium</taxon>
    </lineage>
</organism>
<dbReference type="AlphaFoldDB" id="A0A9D1G1W9"/>
<reference evidence="2" key="1">
    <citation type="submission" date="2020-10" db="EMBL/GenBank/DDBJ databases">
        <authorList>
            <person name="Gilroy R."/>
        </authorList>
    </citation>
    <scope>NUCLEOTIDE SEQUENCE</scope>
    <source>
        <strain evidence="2">13766</strain>
    </source>
</reference>
<evidence type="ECO:0000313" key="2">
    <source>
        <dbReference type="EMBL" id="HIS93589.1"/>
    </source>
</evidence>
<dbReference type="Pfam" id="PF07561">
    <property type="entry name" value="DUF1540"/>
    <property type="match status" value="1"/>
</dbReference>
<evidence type="ECO:0000313" key="3">
    <source>
        <dbReference type="Proteomes" id="UP000824140"/>
    </source>
</evidence>
<sequence length="54" mass="5922">MKPNTDIRCRVESCRFHCQGQDFCSLNSIQVEPCNGCGSGNPSDESCCGSYKTK</sequence>
<evidence type="ECO:0000259" key="1">
    <source>
        <dbReference type="Pfam" id="PF07561"/>
    </source>
</evidence>
<comment type="caution">
    <text evidence="2">The sequence shown here is derived from an EMBL/GenBank/DDBJ whole genome shotgun (WGS) entry which is preliminary data.</text>
</comment>
<reference evidence="2" key="2">
    <citation type="journal article" date="2021" name="PeerJ">
        <title>Extensive microbial diversity within the chicken gut microbiome revealed by metagenomics and culture.</title>
        <authorList>
            <person name="Gilroy R."/>
            <person name="Ravi A."/>
            <person name="Getino M."/>
            <person name="Pursley I."/>
            <person name="Horton D.L."/>
            <person name="Alikhan N.F."/>
            <person name="Baker D."/>
            <person name="Gharbi K."/>
            <person name="Hall N."/>
            <person name="Watson M."/>
            <person name="Adriaenssens E.M."/>
            <person name="Foster-Nyarko E."/>
            <person name="Jarju S."/>
            <person name="Secka A."/>
            <person name="Antonio M."/>
            <person name="Oren A."/>
            <person name="Chaudhuri R.R."/>
            <person name="La Ragione R."/>
            <person name="Hildebrand F."/>
            <person name="Pallen M.J."/>
        </authorList>
    </citation>
    <scope>NUCLEOTIDE SEQUENCE</scope>
    <source>
        <strain evidence="2">13766</strain>
    </source>
</reference>
<feature type="domain" description="DUF1540" evidence="1">
    <location>
        <begin position="7"/>
        <end position="51"/>
    </location>
</feature>
<dbReference type="EMBL" id="DVJN01000217">
    <property type="protein sequence ID" value="HIS93589.1"/>
    <property type="molecule type" value="Genomic_DNA"/>
</dbReference>
<protein>
    <submittedName>
        <fullName evidence="2">DUF1540 domain-containing protein</fullName>
    </submittedName>
</protein>
<name>A0A9D1G1W9_9FIRM</name>
<proteinExistence type="predicted"/>
<dbReference type="Proteomes" id="UP000824140">
    <property type="component" value="Unassembled WGS sequence"/>
</dbReference>